<keyword evidence="3" id="KW-0479">Metal-binding</keyword>
<evidence type="ECO:0000256" key="4">
    <source>
        <dbReference type="ARBA" id="ARBA00022842"/>
    </source>
</evidence>
<evidence type="ECO:0000313" key="6">
    <source>
        <dbReference type="EMBL" id="ODR96252.1"/>
    </source>
</evidence>
<dbReference type="PANTHER" id="PTHR19288">
    <property type="entry name" value="4-NITROPHENYLPHOSPHATASE-RELATED"/>
    <property type="match status" value="1"/>
</dbReference>
<dbReference type="InterPro" id="IPR006357">
    <property type="entry name" value="HAD-SF_hydro_IIA"/>
</dbReference>
<dbReference type="InterPro" id="IPR036412">
    <property type="entry name" value="HAD-like_sf"/>
</dbReference>
<dbReference type="AlphaFoldDB" id="A0A1E3VRW4"/>
<dbReference type="PANTHER" id="PTHR19288:SF46">
    <property type="entry name" value="HALOACID DEHALOGENASE-LIKE HYDROLASE DOMAIN-CONTAINING PROTEIN 2"/>
    <property type="match status" value="1"/>
</dbReference>
<dbReference type="GO" id="GO:0046872">
    <property type="term" value="F:metal ion binding"/>
    <property type="evidence" value="ECO:0007669"/>
    <property type="project" value="UniProtKB-KW"/>
</dbReference>
<keyword evidence="4" id="KW-0460">Magnesium</keyword>
<accession>A0A1E3VRW4</accession>
<dbReference type="Proteomes" id="UP000094172">
    <property type="component" value="Unassembled WGS sequence"/>
</dbReference>
<dbReference type="RefSeq" id="WP_069443586.1">
    <property type="nucleotide sequence ID" value="NZ_LPWE01000005.1"/>
</dbReference>
<dbReference type="InterPro" id="IPR006439">
    <property type="entry name" value="HAD-SF_hydro_IA"/>
</dbReference>
<gene>
    <name evidence="6" type="ORF">AUC70_15275</name>
</gene>
<dbReference type="SUPFAM" id="SSF56784">
    <property type="entry name" value="HAD-like"/>
    <property type="match status" value="1"/>
</dbReference>
<comment type="similarity">
    <text evidence="2">Belongs to the HAD-like hydrolase superfamily.</text>
</comment>
<organism evidence="6 7">
    <name type="scientific">Methyloceanibacter stevinii</name>
    <dbReference type="NCBI Taxonomy" id="1774970"/>
    <lineage>
        <taxon>Bacteria</taxon>
        <taxon>Pseudomonadati</taxon>
        <taxon>Pseudomonadota</taxon>
        <taxon>Alphaproteobacteria</taxon>
        <taxon>Hyphomicrobiales</taxon>
        <taxon>Hyphomicrobiaceae</taxon>
        <taxon>Methyloceanibacter</taxon>
    </lineage>
</organism>
<evidence type="ECO:0000256" key="5">
    <source>
        <dbReference type="ARBA" id="ARBA00039666"/>
    </source>
</evidence>
<dbReference type="InterPro" id="IPR006355">
    <property type="entry name" value="LHPP/HDHD2"/>
</dbReference>
<proteinExistence type="inferred from homology"/>
<dbReference type="Pfam" id="PF13344">
    <property type="entry name" value="Hydrolase_6"/>
    <property type="match status" value="1"/>
</dbReference>
<evidence type="ECO:0000256" key="1">
    <source>
        <dbReference type="ARBA" id="ARBA00001946"/>
    </source>
</evidence>
<comment type="cofactor">
    <cofactor evidence="1">
        <name>Mg(2+)</name>
        <dbReference type="ChEBI" id="CHEBI:18420"/>
    </cofactor>
</comment>
<dbReference type="Gene3D" id="3.40.50.1000">
    <property type="entry name" value="HAD superfamily/HAD-like"/>
    <property type="match status" value="2"/>
</dbReference>
<evidence type="ECO:0000313" key="7">
    <source>
        <dbReference type="Proteomes" id="UP000094172"/>
    </source>
</evidence>
<dbReference type="NCBIfam" id="TIGR01460">
    <property type="entry name" value="HAD-SF-IIA"/>
    <property type="match status" value="1"/>
</dbReference>
<dbReference type="InterPro" id="IPR023214">
    <property type="entry name" value="HAD_sf"/>
</dbReference>
<protein>
    <recommendedName>
        <fullName evidence="5">Haloacid dehalogenase-like hydrolase domain-containing protein 2</fullName>
    </recommendedName>
</protein>
<keyword evidence="7" id="KW-1185">Reference proteome</keyword>
<comment type="caution">
    <text evidence="6">The sequence shown here is derived from an EMBL/GenBank/DDBJ whole genome shotgun (WGS) entry which is preliminary data.</text>
</comment>
<evidence type="ECO:0000256" key="3">
    <source>
        <dbReference type="ARBA" id="ARBA00022723"/>
    </source>
</evidence>
<dbReference type="NCBIfam" id="TIGR01549">
    <property type="entry name" value="HAD-SF-IA-v1"/>
    <property type="match status" value="1"/>
</dbReference>
<dbReference type="GO" id="GO:0005737">
    <property type="term" value="C:cytoplasm"/>
    <property type="evidence" value="ECO:0007669"/>
    <property type="project" value="TreeGrafter"/>
</dbReference>
<dbReference type="GO" id="GO:0016791">
    <property type="term" value="F:phosphatase activity"/>
    <property type="evidence" value="ECO:0007669"/>
    <property type="project" value="InterPro"/>
</dbReference>
<evidence type="ECO:0000256" key="2">
    <source>
        <dbReference type="ARBA" id="ARBA00007958"/>
    </source>
</evidence>
<dbReference type="STRING" id="1774970.AUC70_15275"/>
<dbReference type="Pfam" id="PF13242">
    <property type="entry name" value="Hydrolase_like"/>
    <property type="match status" value="1"/>
</dbReference>
<sequence>MIRGVLLDLAGVVYEGDHVLPGAVEAVHRLHEAGLPIRFVTNTTTKTKKELVSRLTGLGLEITGEELFTPGQAARTWLAKHDASPLLLVHPNLEKEFADTCDGPARAVVVGDAGREFSYENMNRAFRELIDGAAFLALAKNRTFMDDDGKLSLDAGAFVTALEYSSGKEAIVLGKPSPDFFEAALASMDCGPEDAVMVGDDAESDVAGALKAGLTQAILVRTGKYRDRDEHRFEPSPTAMAEDLPAAADWILDHRAV</sequence>
<name>A0A1E3VRW4_9HYPH</name>
<dbReference type="EMBL" id="LPWE01000005">
    <property type="protein sequence ID" value="ODR96252.1"/>
    <property type="molecule type" value="Genomic_DNA"/>
</dbReference>
<dbReference type="NCBIfam" id="TIGR01458">
    <property type="entry name" value="HAD-SF-IIA-hyp3"/>
    <property type="match status" value="1"/>
</dbReference>
<reference evidence="6 7" key="1">
    <citation type="journal article" date="2016" name="Environ. Microbiol.">
        <title>New Methyloceanibacter diversity from North Sea sediments includes methanotroph containing solely the soluble methane monooxygenase.</title>
        <authorList>
            <person name="Vekeman B."/>
            <person name="Kerckhof F.M."/>
            <person name="Cremers G."/>
            <person name="de Vos P."/>
            <person name="Vandamme P."/>
            <person name="Boon N."/>
            <person name="Op den Camp H.J."/>
            <person name="Heylen K."/>
        </authorList>
    </citation>
    <scope>NUCLEOTIDE SEQUENCE [LARGE SCALE GENOMIC DNA]</scope>
    <source>
        <strain evidence="6 7">R-67176</strain>
    </source>
</reference>
<keyword evidence="6" id="KW-0378">Hydrolase</keyword>